<dbReference type="RefSeq" id="WP_157096933.1">
    <property type="nucleotide sequence ID" value="NZ_CP069809.1"/>
</dbReference>
<protein>
    <submittedName>
        <fullName evidence="1">Uncharacterized protein</fullName>
    </submittedName>
</protein>
<proteinExistence type="predicted"/>
<dbReference type="Proteomes" id="UP000623307">
    <property type="component" value="Chromosome 1"/>
</dbReference>
<gene>
    <name evidence="1" type="ORF">JTE92_07865</name>
</gene>
<accession>A0ABX7HJG1</accession>
<evidence type="ECO:0000313" key="2">
    <source>
        <dbReference type="Proteomes" id="UP000623307"/>
    </source>
</evidence>
<dbReference type="GeneID" id="303489431"/>
<organism evidence="1 2">
    <name type="scientific">Cupriavidus oxalaticus</name>
    <dbReference type="NCBI Taxonomy" id="96344"/>
    <lineage>
        <taxon>Bacteria</taxon>
        <taxon>Pseudomonadati</taxon>
        <taxon>Pseudomonadota</taxon>
        <taxon>Betaproteobacteria</taxon>
        <taxon>Burkholderiales</taxon>
        <taxon>Burkholderiaceae</taxon>
        <taxon>Cupriavidus</taxon>
    </lineage>
</organism>
<evidence type="ECO:0000313" key="1">
    <source>
        <dbReference type="EMBL" id="QRQ90575.1"/>
    </source>
</evidence>
<reference evidence="1 2" key="1">
    <citation type="submission" date="2021-02" db="EMBL/GenBank/DDBJ databases">
        <title>Complete Genome Sequence of Cupriavidus oxalaticus Strain Ox1, a Soil Oxalate-Degrading Species.</title>
        <authorList>
            <person name="Palmieri F."/>
            <person name="Udriet P."/>
            <person name="Deuasquier M."/>
            <person name="Beaudoing E."/>
            <person name="Johnson S.L."/>
            <person name="Davenport K.W."/>
            <person name="Chain P.S."/>
            <person name="Bindschedler S."/>
            <person name="Junier P."/>
        </authorList>
    </citation>
    <scope>NUCLEOTIDE SEQUENCE [LARGE SCALE GENOMIC DNA]</scope>
    <source>
        <strain evidence="1 2">Ox1</strain>
    </source>
</reference>
<dbReference type="EMBL" id="CP069811">
    <property type="protein sequence ID" value="QRQ90575.1"/>
    <property type="molecule type" value="Genomic_DNA"/>
</dbReference>
<name>A0ABX7HJG1_9BURK</name>
<sequence>MTCSYPTTNCVPAGDAKPSIEFPADHAGRTVVVAPLRISEPTLYAGMKAGTLPQSVKLGPNGNCQIEIVLHNEENE</sequence>
<keyword evidence="2" id="KW-1185">Reference proteome</keyword>